<dbReference type="PANTHER" id="PTHR10283:SF63">
    <property type="entry name" value="SOLUTE CARRIER FAMILY 13 MEMBER 4"/>
    <property type="match status" value="1"/>
</dbReference>
<accession>A0A4W2CZK9</accession>
<dbReference type="GO" id="GO:0005886">
    <property type="term" value="C:plasma membrane"/>
    <property type="evidence" value="ECO:0007669"/>
    <property type="project" value="TreeGrafter"/>
</dbReference>
<feature type="transmembrane region" description="Helical" evidence="9">
    <location>
        <begin position="441"/>
        <end position="462"/>
    </location>
</feature>
<comment type="subcellular location">
    <subcellularLocation>
        <location evidence="1">Membrane</location>
        <topology evidence="1">Multi-pass membrane protein</topology>
    </subcellularLocation>
</comment>
<dbReference type="Ensembl" id="ENSBIXT00000029872.1">
    <property type="protein sequence ID" value="ENSBIXP00000017392.1"/>
    <property type="gene ID" value="ENSBIXG00000004073.1"/>
</dbReference>
<dbReference type="Proteomes" id="UP000314981">
    <property type="component" value="Chromosome 4"/>
</dbReference>
<keyword evidence="11" id="KW-1185">Reference proteome</keyword>
<reference evidence="10" key="3">
    <citation type="submission" date="2025-09" db="UniProtKB">
        <authorList>
            <consortium name="Ensembl"/>
        </authorList>
    </citation>
    <scope>IDENTIFICATION</scope>
</reference>
<keyword evidence="7" id="KW-0406">Ion transport</keyword>
<feature type="region of interest" description="Disordered" evidence="8">
    <location>
        <begin position="798"/>
        <end position="823"/>
    </location>
</feature>
<dbReference type="OMA" id="TFVRQTN"/>
<evidence type="ECO:0000256" key="7">
    <source>
        <dbReference type="ARBA" id="ARBA00023201"/>
    </source>
</evidence>
<keyword evidence="6 9" id="KW-0472">Membrane</keyword>
<evidence type="ECO:0000256" key="5">
    <source>
        <dbReference type="ARBA" id="ARBA00023053"/>
    </source>
</evidence>
<keyword evidence="7" id="KW-0739">Sodium transport</keyword>
<name>A0A4W2CZK9_BOBOX</name>
<dbReference type="PANTHER" id="PTHR10283">
    <property type="entry name" value="SOLUTE CARRIER FAMILY 13 MEMBER"/>
    <property type="match status" value="1"/>
</dbReference>
<evidence type="ECO:0000256" key="9">
    <source>
        <dbReference type="SAM" id="Phobius"/>
    </source>
</evidence>
<feature type="transmembrane region" description="Helical" evidence="9">
    <location>
        <begin position="574"/>
        <end position="604"/>
    </location>
</feature>
<feature type="transmembrane region" description="Helical" evidence="9">
    <location>
        <begin position="656"/>
        <end position="680"/>
    </location>
</feature>
<reference evidence="10" key="2">
    <citation type="submission" date="2025-08" db="UniProtKB">
        <authorList>
            <consortium name="Ensembl"/>
        </authorList>
    </citation>
    <scope>IDENTIFICATION</scope>
</reference>
<protein>
    <submittedName>
        <fullName evidence="10">Solute carrier family 13 member 4</fullName>
    </submittedName>
</protein>
<feature type="transmembrane region" description="Helical" evidence="9">
    <location>
        <begin position="110"/>
        <end position="141"/>
    </location>
</feature>
<feature type="transmembrane region" description="Helical" evidence="9">
    <location>
        <begin position="153"/>
        <end position="171"/>
    </location>
</feature>
<dbReference type="InterPro" id="IPR001898">
    <property type="entry name" value="SLC13A/DASS"/>
</dbReference>
<dbReference type="GO" id="GO:0015370">
    <property type="term" value="F:solute:sodium symporter activity"/>
    <property type="evidence" value="ECO:0007669"/>
    <property type="project" value="UniProtKB-ARBA"/>
</dbReference>
<proteinExistence type="inferred from homology"/>
<dbReference type="Pfam" id="PF00939">
    <property type="entry name" value="Na_sulph_symp"/>
    <property type="match status" value="1"/>
</dbReference>
<evidence type="ECO:0000256" key="8">
    <source>
        <dbReference type="SAM" id="MobiDB-lite"/>
    </source>
</evidence>
<sequence>MRLCSPIPPKTGGEEPGFWCRQGLYLPSCSAHKTKEDSWKPRKVGEVFLDGGERRQAAQHLAGAGSEGRRSRMGLLKGLLGARKLLLVILVPLLLLPLPMLHPSSEASCAYVLIVTAVYWVSEAVPLGAAALVPAFLYPFFGVLRSSEVAGEYFKNTTLLLVGVICVAAAVEKWNLHKRIALRMVLMAGAKPGMLLLCFMCCTTLLSMWLSNTSTTAMVMPIVEAVLQELVSAEEEQLVAGNSSAEEAEPINLDVNNSQPPLELIFVNEDTSNADFNSLMQNKNRNGVPTVTNSAETANLPGRKQHPSQEKPPVLTPSSRNQELKRKYKSQHDQMICKCLSLSISYAATIGGLTTIIGTSTSLIFLEHFNNQYPAAEVVNFGTWFLFSFPISLIMLVVSWFWMHWLFLGCNFKETCSLSKKKKTKREELSEKRIQEEYEKLGAITYPEMVTGFFFVLMTVLWFTREPGFVPGWDSFFEKKGYRTDATVSVFLGFLLFLIPAKKPCFGKKRDGEDRGPSLGMESIITWKDFQKTMPWEIVILVGGGYALASGSKTSGLSTWIGQQMLSLSSLPPWAVTLLACILVSIVTEFVSNPATITIFLPIVCSLSETLQINPLYTLIPVTMCISFAVMLPVGNPPNAIVFSYGHCQIKDMVKAGLGVNVIGLVTVMVAINTWGISLFDLNTFPAWAKAERTTSTGPPQKIPPSSTSSEVQRASKHNAQAQTSLSSALPSFLSAAAQGNLKPFSLPCSLSPQPALSESQQETKVCLHCPSEAKPHKLASPPGFDVILKLSVPFRNRRRKPKSSYQVQRVKPMSSPQGKSLTQNLRPDVGSFLLGVSHQVLSTNGQFLGRPLCGHQYSYHSSYKCLSSMASLYLGTKSLQRNSVPFRMRLVLFSVKGGRKKTH</sequence>
<feature type="region of interest" description="Disordered" evidence="8">
    <location>
        <begin position="693"/>
        <end position="721"/>
    </location>
</feature>
<organism evidence="10 11">
    <name type="scientific">Bos indicus x Bos taurus</name>
    <name type="common">Hybrid cattle</name>
    <dbReference type="NCBI Taxonomy" id="30522"/>
    <lineage>
        <taxon>Eukaryota</taxon>
        <taxon>Metazoa</taxon>
        <taxon>Chordata</taxon>
        <taxon>Craniata</taxon>
        <taxon>Vertebrata</taxon>
        <taxon>Euteleostomi</taxon>
        <taxon>Mammalia</taxon>
        <taxon>Eutheria</taxon>
        <taxon>Laurasiatheria</taxon>
        <taxon>Artiodactyla</taxon>
        <taxon>Ruminantia</taxon>
        <taxon>Pecora</taxon>
        <taxon>Bovidae</taxon>
        <taxon>Bovinae</taxon>
        <taxon>Bos</taxon>
    </lineage>
</organism>
<dbReference type="STRING" id="30522.A0A4W2CZK9"/>
<dbReference type="CDD" id="cd01115">
    <property type="entry name" value="SLC13_permease"/>
    <property type="match status" value="1"/>
</dbReference>
<feature type="transmembrane region" description="Helical" evidence="9">
    <location>
        <begin position="482"/>
        <end position="501"/>
    </location>
</feature>
<gene>
    <name evidence="10" type="primary">SLC13A4</name>
</gene>
<feature type="transmembrane region" description="Helical" evidence="9">
    <location>
        <begin position="335"/>
        <end position="364"/>
    </location>
</feature>
<feature type="compositionally biased region" description="Polar residues" evidence="8">
    <location>
        <begin position="694"/>
        <end position="721"/>
    </location>
</feature>
<feature type="transmembrane region" description="Helical" evidence="9">
    <location>
        <begin position="384"/>
        <end position="403"/>
    </location>
</feature>
<evidence type="ECO:0000256" key="3">
    <source>
        <dbReference type="ARBA" id="ARBA00022692"/>
    </source>
</evidence>
<evidence type="ECO:0000256" key="2">
    <source>
        <dbReference type="ARBA" id="ARBA00006772"/>
    </source>
</evidence>
<evidence type="ECO:0000313" key="11">
    <source>
        <dbReference type="Proteomes" id="UP000314981"/>
    </source>
</evidence>
<feature type="region of interest" description="Disordered" evidence="8">
    <location>
        <begin position="280"/>
        <end position="323"/>
    </location>
</feature>
<evidence type="ECO:0000256" key="1">
    <source>
        <dbReference type="ARBA" id="ARBA00004141"/>
    </source>
</evidence>
<feature type="compositionally biased region" description="Polar residues" evidence="8">
    <location>
        <begin position="280"/>
        <end position="297"/>
    </location>
</feature>
<reference evidence="10 11" key="1">
    <citation type="submission" date="2018-11" db="EMBL/GenBank/DDBJ databases">
        <title>Haplotype-resolved cattle genomes.</title>
        <authorList>
            <person name="Low W.Y."/>
            <person name="Tearle R."/>
            <person name="Bickhart D.M."/>
            <person name="Rosen B.D."/>
            <person name="Koren S."/>
            <person name="Rhie A."/>
            <person name="Hiendleder S."/>
            <person name="Phillippy A.M."/>
            <person name="Smith T.P.L."/>
            <person name="Williams J.L."/>
        </authorList>
    </citation>
    <scope>NUCLEOTIDE SEQUENCE [LARGE SCALE GENOMIC DNA]</scope>
</reference>
<evidence type="ECO:0000256" key="4">
    <source>
        <dbReference type="ARBA" id="ARBA00022989"/>
    </source>
</evidence>
<keyword evidence="3 9" id="KW-0812">Transmembrane</keyword>
<feature type="transmembrane region" description="Helical" evidence="9">
    <location>
        <begin position="616"/>
        <end position="636"/>
    </location>
</feature>
<keyword evidence="5" id="KW-0915">Sodium</keyword>
<keyword evidence="4 9" id="KW-1133">Transmembrane helix</keyword>
<feature type="transmembrane region" description="Helical" evidence="9">
    <location>
        <begin position="191"/>
        <end position="210"/>
    </location>
</feature>
<comment type="similarity">
    <text evidence="2">Belongs to the SLC13A/DASS transporter (TC 2.A.47) family. NADC subfamily.</text>
</comment>
<feature type="transmembrane region" description="Helical" evidence="9">
    <location>
        <begin position="538"/>
        <end position="562"/>
    </location>
</feature>
<keyword evidence="7" id="KW-0813">Transport</keyword>
<evidence type="ECO:0000256" key="6">
    <source>
        <dbReference type="ARBA" id="ARBA00023136"/>
    </source>
</evidence>
<evidence type="ECO:0000313" key="10">
    <source>
        <dbReference type="Ensembl" id="ENSBIXP00000017392.1"/>
    </source>
</evidence>
<feature type="transmembrane region" description="Helical" evidence="9">
    <location>
        <begin position="79"/>
        <end position="98"/>
    </location>
</feature>
<dbReference type="AlphaFoldDB" id="A0A4W2CZK9"/>